<sequence>MTTDPFDRLRSLRRYAPEVPALLAELAAGPDPFGALQSAGRILTRLEPAHGAAPHDEDRVTVTISGSGTLDGLAASLTAEFARHGLQLDAVSGDFGAWERDLLDTGSALYAPTTALSLCVLDASVLFDPLPLPWTVADAASAAADLLPRLDSLAARHGDHASGLLILNTLPLLHTHTHQLVDLRARAELGALWREFNAGVLRLALRHPRTQVVDLDPLVAAGGPVRDARLAAYAKARLGAELLARYAREVGHLARALCGRTRKVLVLDADQTLWDGVLGDVGPEGIAAAGTIRGEVFGDFQRVVRQLAAQGVLLAVCSKNDSEPLLTVLREHPDMVLREPDFVRVQASWDPKDAGLREIADRLNLGTDSLVLADDSAFERGQVAGALPAVALVPLDDEPALHVERLLADGWFDVPELTDTDLGRAAQYRSEGDRQRLREAAQSYEEYLAQLGVVVELGPLRTDQLARTAQLTQRTNQFNLTTRRMSAPEVREYADAPGRLVLTVGARDKFGDNGLVGAVFVRRDPATGWHLENALLSCRVFGRGVEQAVFAALLEGAREAGAPAVFGRYRPSARNGRVRELYPTLGFETADEAGTDGPDGTTAVFRHPLLVLPEVPAHITLRGTI</sequence>
<evidence type="ECO:0000313" key="1">
    <source>
        <dbReference type="EMBL" id="WTT21268.1"/>
    </source>
</evidence>
<organism evidence="1">
    <name type="scientific">Streptomyces sp. NBC_00093</name>
    <dbReference type="NCBI Taxonomy" id="2975649"/>
    <lineage>
        <taxon>Bacteria</taxon>
        <taxon>Bacillati</taxon>
        <taxon>Actinomycetota</taxon>
        <taxon>Actinomycetes</taxon>
        <taxon>Kitasatosporales</taxon>
        <taxon>Streptomycetaceae</taxon>
        <taxon>Streptomyces</taxon>
    </lineage>
</organism>
<reference evidence="1" key="1">
    <citation type="submission" date="2022-10" db="EMBL/GenBank/DDBJ databases">
        <title>The complete genomes of actinobacterial strains from the NBC collection.</title>
        <authorList>
            <person name="Joergensen T.S."/>
            <person name="Alvarez Arevalo M."/>
            <person name="Sterndorff E.B."/>
            <person name="Faurdal D."/>
            <person name="Vuksanovic O."/>
            <person name="Mourched A.-S."/>
            <person name="Charusanti P."/>
            <person name="Shaw S."/>
            <person name="Blin K."/>
            <person name="Weber T."/>
        </authorList>
    </citation>
    <scope>NUCLEOTIDE SEQUENCE</scope>
    <source>
        <strain evidence="1">NBC_00093</strain>
    </source>
</reference>
<dbReference type="SUPFAM" id="SSF55729">
    <property type="entry name" value="Acyl-CoA N-acyltransferases (Nat)"/>
    <property type="match status" value="1"/>
</dbReference>
<name>A0AAU2A978_9ACTN</name>
<dbReference type="AlphaFoldDB" id="A0AAU2A978"/>
<dbReference type="InterPro" id="IPR023214">
    <property type="entry name" value="HAD_sf"/>
</dbReference>
<gene>
    <name evidence="1" type="ORF">OHA22_39925</name>
</gene>
<proteinExistence type="predicted"/>
<dbReference type="Gene3D" id="3.40.50.1000">
    <property type="entry name" value="HAD superfamily/HAD-like"/>
    <property type="match status" value="1"/>
</dbReference>
<accession>A0AAU2A978</accession>
<dbReference type="Gene3D" id="3.40.50.1110">
    <property type="entry name" value="SGNH hydrolase"/>
    <property type="match status" value="1"/>
</dbReference>
<dbReference type="InterPro" id="IPR036412">
    <property type="entry name" value="HAD-like_sf"/>
</dbReference>
<dbReference type="InterPro" id="IPR036514">
    <property type="entry name" value="SGNH_hydro_sf"/>
</dbReference>
<dbReference type="Gene3D" id="3.40.630.30">
    <property type="match status" value="1"/>
</dbReference>
<dbReference type="InterPro" id="IPR016181">
    <property type="entry name" value="Acyl_CoA_acyltransferase"/>
</dbReference>
<dbReference type="SUPFAM" id="SSF56784">
    <property type="entry name" value="HAD-like"/>
    <property type="match status" value="1"/>
</dbReference>
<protein>
    <submittedName>
        <fullName evidence="1">HAD-IIIC family phosphatase</fullName>
    </submittedName>
</protein>
<dbReference type="InterPro" id="IPR010037">
    <property type="entry name" value="FkbH_domain"/>
</dbReference>
<dbReference type="InterPro" id="IPR010033">
    <property type="entry name" value="HAD_SF_ppase_IIIC"/>
</dbReference>
<dbReference type="EMBL" id="CP108222">
    <property type="protein sequence ID" value="WTT21268.1"/>
    <property type="molecule type" value="Genomic_DNA"/>
</dbReference>
<dbReference type="NCBIfam" id="TIGR01681">
    <property type="entry name" value="HAD-SF-IIIC"/>
    <property type="match status" value="1"/>
</dbReference>
<dbReference type="NCBIfam" id="TIGR01686">
    <property type="entry name" value="FkbH"/>
    <property type="match status" value="1"/>
</dbReference>